<dbReference type="PANTHER" id="PTHR35444">
    <property type="entry name" value="RIKEN CDNA 1700001C19 GENE"/>
    <property type="match status" value="1"/>
</dbReference>
<name>A0AA97KZ65_EUBMA</name>
<dbReference type="KEGG" id="emc:129330402"/>
<feature type="region of interest" description="Disordered" evidence="1">
    <location>
        <begin position="1"/>
        <end position="23"/>
    </location>
</feature>
<dbReference type="CTD" id="114841037"/>
<dbReference type="AlphaFoldDB" id="A0AA97KZ65"/>
<accession>A0AA97KZ65</accession>
<evidence type="ECO:0000256" key="1">
    <source>
        <dbReference type="SAM" id="MobiDB-lite"/>
    </source>
</evidence>
<evidence type="ECO:0000313" key="3">
    <source>
        <dbReference type="RefSeq" id="XP_054836404.1"/>
    </source>
</evidence>
<dbReference type="RefSeq" id="XP_054836404.1">
    <property type="nucleotide sequence ID" value="XM_054980429.1"/>
</dbReference>
<dbReference type="Pfam" id="PF22581">
    <property type="entry name" value="CIMIP3"/>
    <property type="match status" value="1"/>
</dbReference>
<organism evidence="2 3">
    <name type="scientific">Eublepharis macularius</name>
    <name type="common">Leopard gecko</name>
    <name type="synonym">Cyrtodactylus macularius</name>
    <dbReference type="NCBI Taxonomy" id="481883"/>
    <lineage>
        <taxon>Eukaryota</taxon>
        <taxon>Metazoa</taxon>
        <taxon>Chordata</taxon>
        <taxon>Craniata</taxon>
        <taxon>Vertebrata</taxon>
        <taxon>Euteleostomi</taxon>
        <taxon>Lepidosauria</taxon>
        <taxon>Squamata</taxon>
        <taxon>Bifurcata</taxon>
        <taxon>Gekkota</taxon>
        <taxon>Eublepharidae</taxon>
        <taxon>Eublepharinae</taxon>
        <taxon>Eublepharis</taxon>
    </lineage>
</organism>
<gene>
    <name evidence="3" type="primary">GUCA1ANB</name>
</gene>
<keyword evidence="2" id="KW-1185">Reference proteome</keyword>
<dbReference type="PANTHER" id="PTHR35444:SF1">
    <property type="entry name" value="RIKEN CDNA 1700001C19 GENE"/>
    <property type="match status" value="1"/>
</dbReference>
<dbReference type="InterPro" id="IPR054446">
    <property type="entry name" value="CIMIP3-like"/>
</dbReference>
<protein>
    <submittedName>
        <fullName evidence="3">Uncharacterized protein</fullName>
    </submittedName>
</protein>
<dbReference type="GeneID" id="129330402"/>
<evidence type="ECO:0000313" key="2">
    <source>
        <dbReference type="Proteomes" id="UP001190640"/>
    </source>
</evidence>
<sequence>MMSKEAKASPQSSADAHIPKKVHPGAQGYKMEQALVSTFVPVVIHPGGHKPESLSFAFYNPNYTNSYNPFYTLQKPTCGYRYCRDTDHKKKVMDVEMTNIVKWRTITGKKPGLASASSKQ</sequence>
<reference evidence="3" key="1">
    <citation type="submission" date="2025-08" db="UniProtKB">
        <authorList>
            <consortium name="RefSeq"/>
        </authorList>
    </citation>
    <scope>IDENTIFICATION</scope>
    <source>
        <tissue evidence="3">Blood</tissue>
    </source>
</reference>
<dbReference type="Proteomes" id="UP001190640">
    <property type="component" value="Chromosome 5"/>
</dbReference>
<proteinExistence type="predicted"/>